<sequence>MEEFVYPASVTKADERVLDNLSTTSSSTEADERVVDNSSIMPSSTEADKRVVDNSSIVTSSTEADERVLDNSSTTPSSTEADERVVDNSSIVTSSTEADERVLNNSSILTSSTEADERVLNNSSILTSSTEADERVLNNSSTMSSSTEADERVLFNSSSMTSSESLVSTSMRPVSPTWAPLNIPLSRRRETLTVFVWFILPWSCLSLSVYLLRTDSWYVFSAIVLYLSWMMFFQDYPRHGGFKQQWLRRLVWWHWFRDYFPIRLHKTCDLPADRPYIFGYHPHGIISLGAFCNFATEATDFEHKFPNINLRLLTLKANFRFPFYGFYLAALGLCDASKESCNLILGKGNGNSIMLVLGGAKESLDARPSDEYFLTLKNRKGFVKIALQNGAALVPVFSFGENDLYDQVWNPRGSKLRHFQLQIQQRIGWATPLFRGRGVFQYAVGFLPKRREIDTYVGSPILLPKLDKNEITPEIIDKYHQQYMKELEELFDTYKGKHGKENAKLRFVNDKE</sequence>
<dbReference type="EMBL" id="CAJNOK010000437">
    <property type="protein sequence ID" value="CAF0753028.1"/>
    <property type="molecule type" value="Genomic_DNA"/>
</dbReference>
<dbReference type="InterPro" id="IPR007130">
    <property type="entry name" value="DAGAT"/>
</dbReference>
<name>A0A814LEZ6_9BILA</name>
<evidence type="ECO:0000256" key="9">
    <source>
        <dbReference type="ARBA" id="ARBA00022798"/>
    </source>
</evidence>
<accession>A0A814LEZ6</accession>
<evidence type="ECO:0000256" key="1">
    <source>
        <dbReference type="ARBA" id="ARBA00004477"/>
    </source>
</evidence>
<dbReference type="PANTHER" id="PTHR12317:SF0">
    <property type="entry name" value="ACYLTRANSFERASE"/>
    <property type="match status" value="1"/>
</dbReference>
<dbReference type="AlphaFoldDB" id="A0A814LEZ6"/>
<evidence type="ECO:0000313" key="17">
    <source>
        <dbReference type="EMBL" id="CAF0753028.1"/>
    </source>
</evidence>
<dbReference type="CDD" id="cd07987">
    <property type="entry name" value="LPLAT_MGAT-like"/>
    <property type="match status" value="1"/>
</dbReference>
<feature type="compositionally biased region" description="Polar residues" evidence="15">
    <location>
        <begin position="70"/>
        <end position="79"/>
    </location>
</feature>
<keyword evidence="14" id="KW-0012">Acyltransferase</keyword>
<evidence type="ECO:0000256" key="8">
    <source>
        <dbReference type="ARBA" id="ARBA00022692"/>
    </source>
</evidence>
<evidence type="ECO:0000256" key="3">
    <source>
        <dbReference type="ARBA" id="ARBA00005189"/>
    </source>
</evidence>
<dbReference type="GO" id="GO:0019432">
    <property type="term" value="P:triglyceride biosynthetic process"/>
    <property type="evidence" value="ECO:0007669"/>
    <property type="project" value="TreeGrafter"/>
</dbReference>
<evidence type="ECO:0000313" key="19">
    <source>
        <dbReference type="EMBL" id="CAF3531910.1"/>
    </source>
</evidence>
<dbReference type="Proteomes" id="UP000663829">
    <property type="component" value="Unassembled WGS sequence"/>
</dbReference>
<feature type="compositionally biased region" description="Polar residues" evidence="15">
    <location>
        <begin position="53"/>
        <end position="62"/>
    </location>
</feature>
<evidence type="ECO:0000256" key="15">
    <source>
        <dbReference type="SAM" id="MobiDB-lite"/>
    </source>
</evidence>
<feature type="compositionally biased region" description="Polar residues" evidence="15">
    <location>
        <begin position="36"/>
        <end position="45"/>
    </location>
</feature>
<keyword evidence="10" id="KW-0256">Endoplasmic reticulum</keyword>
<dbReference type="EMBL" id="CAJNOQ010004542">
    <property type="protein sequence ID" value="CAF1064080.1"/>
    <property type="molecule type" value="Genomic_DNA"/>
</dbReference>
<dbReference type="Proteomes" id="UP000682733">
    <property type="component" value="Unassembled WGS sequence"/>
</dbReference>
<reference evidence="18" key="1">
    <citation type="submission" date="2021-02" db="EMBL/GenBank/DDBJ databases">
        <authorList>
            <person name="Nowell W R."/>
        </authorList>
    </citation>
    <scope>NUCLEOTIDE SEQUENCE</scope>
</reference>
<dbReference type="GO" id="GO:0004144">
    <property type="term" value="F:diacylglycerol O-acyltransferase activity"/>
    <property type="evidence" value="ECO:0007669"/>
    <property type="project" value="UniProtKB-EC"/>
</dbReference>
<evidence type="ECO:0000313" key="18">
    <source>
        <dbReference type="EMBL" id="CAF1064080.1"/>
    </source>
</evidence>
<evidence type="ECO:0000256" key="5">
    <source>
        <dbReference type="ARBA" id="ARBA00013244"/>
    </source>
</evidence>
<keyword evidence="6" id="KW-0444">Lipid biosynthesis</keyword>
<comment type="subcellular location">
    <subcellularLocation>
        <location evidence="1">Endoplasmic reticulum membrane</location>
        <topology evidence="1">Multi-pass membrane protein</topology>
    </subcellularLocation>
</comment>
<feature type="transmembrane region" description="Helical" evidence="16">
    <location>
        <begin position="217"/>
        <end position="233"/>
    </location>
</feature>
<evidence type="ECO:0000256" key="16">
    <source>
        <dbReference type="SAM" id="Phobius"/>
    </source>
</evidence>
<keyword evidence="9" id="KW-0319">Glycerol metabolism</keyword>
<evidence type="ECO:0000256" key="4">
    <source>
        <dbReference type="ARBA" id="ARBA00005420"/>
    </source>
</evidence>
<evidence type="ECO:0000256" key="11">
    <source>
        <dbReference type="ARBA" id="ARBA00022989"/>
    </source>
</evidence>
<dbReference type="PANTHER" id="PTHR12317">
    <property type="entry name" value="DIACYLGLYCEROL O-ACYLTRANSFERASE"/>
    <property type="match status" value="1"/>
</dbReference>
<proteinExistence type="inferred from homology"/>
<evidence type="ECO:0000256" key="12">
    <source>
        <dbReference type="ARBA" id="ARBA00023098"/>
    </source>
</evidence>
<dbReference type="GO" id="GO:0006071">
    <property type="term" value="P:glycerol metabolic process"/>
    <property type="evidence" value="ECO:0007669"/>
    <property type="project" value="UniProtKB-KW"/>
</dbReference>
<dbReference type="EMBL" id="CAJOBC010004542">
    <property type="protein sequence ID" value="CAF3832053.1"/>
    <property type="molecule type" value="Genomic_DNA"/>
</dbReference>
<feature type="compositionally biased region" description="Polar residues" evidence="15">
    <location>
        <begin position="137"/>
        <end position="147"/>
    </location>
</feature>
<dbReference type="Proteomes" id="UP000681722">
    <property type="component" value="Unassembled WGS sequence"/>
</dbReference>
<protein>
    <recommendedName>
        <fullName evidence="5">diacylglycerol O-acyltransferase</fullName>
        <ecNumber evidence="5">2.3.1.20</ecNumber>
    </recommendedName>
</protein>
<feature type="region of interest" description="Disordered" evidence="15">
    <location>
        <begin position="131"/>
        <end position="150"/>
    </location>
</feature>
<evidence type="ECO:0000313" key="21">
    <source>
        <dbReference type="Proteomes" id="UP000663829"/>
    </source>
</evidence>
<gene>
    <name evidence="18" type="ORF">GPM918_LOCUS16934</name>
    <name evidence="17" type="ORF">OVA965_LOCUS2122</name>
    <name evidence="20" type="ORF">SRO942_LOCUS16933</name>
    <name evidence="19" type="ORF">TMI583_LOCUS2122</name>
</gene>
<keyword evidence="12" id="KW-0443">Lipid metabolism</keyword>
<feature type="region of interest" description="Disordered" evidence="15">
    <location>
        <begin position="20"/>
        <end position="84"/>
    </location>
</feature>
<dbReference type="EC" id="2.3.1.20" evidence="5"/>
<dbReference type="Pfam" id="PF03982">
    <property type="entry name" value="DAGAT"/>
    <property type="match status" value="1"/>
</dbReference>
<keyword evidence="21" id="KW-1185">Reference proteome</keyword>
<dbReference type="OrthoDB" id="264532at2759"/>
<evidence type="ECO:0000256" key="7">
    <source>
        <dbReference type="ARBA" id="ARBA00022679"/>
    </source>
</evidence>
<evidence type="ECO:0000256" key="14">
    <source>
        <dbReference type="ARBA" id="ARBA00023315"/>
    </source>
</evidence>
<feature type="transmembrane region" description="Helical" evidence="16">
    <location>
        <begin position="192"/>
        <end position="211"/>
    </location>
</feature>
<evidence type="ECO:0000313" key="20">
    <source>
        <dbReference type="EMBL" id="CAF3832053.1"/>
    </source>
</evidence>
<comment type="pathway">
    <text evidence="2">Glycerolipid metabolism; triacylglycerol biosynthesis.</text>
</comment>
<dbReference type="Proteomes" id="UP000677228">
    <property type="component" value="Unassembled WGS sequence"/>
</dbReference>
<evidence type="ECO:0000256" key="13">
    <source>
        <dbReference type="ARBA" id="ARBA00023136"/>
    </source>
</evidence>
<dbReference type="GO" id="GO:0005789">
    <property type="term" value="C:endoplasmic reticulum membrane"/>
    <property type="evidence" value="ECO:0007669"/>
    <property type="project" value="UniProtKB-SubCell"/>
</dbReference>
<comment type="similarity">
    <text evidence="4">Belongs to the diacylglycerol acyltransferase family.</text>
</comment>
<keyword evidence="11 16" id="KW-1133">Transmembrane helix</keyword>
<keyword evidence="8 16" id="KW-0812">Transmembrane</keyword>
<keyword evidence="13 16" id="KW-0472">Membrane</keyword>
<dbReference type="EMBL" id="CAJOBA010000437">
    <property type="protein sequence ID" value="CAF3531910.1"/>
    <property type="molecule type" value="Genomic_DNA"/>
</dbReference>
<comment type="caution">
    <text evidence="18">The sequence shown here is derived from an EMBL/GenBank/DDBJ whole genome shotgun (WGS) entry which is preliminary data.</text>
</comment>
<evidence type="ECO:0000256" key="6">
    <source>
        <dbReference type="ARBA" id="ARBA00022516"/>
    </source>
</evidence>
<keyword evidence="7" id="KW-0808">Transferase</keyword>
<evidence type="ECO:0000256" key="2">
    <source>
        <dbReference type="ARBA" id="ARBA00004771"/>
    </source>
</evidence>
<organism evidence="18 21">
    <name type="scientific">Didymodactylos carnosus</name>
    <dbReference type="NCBI Taxonomy" id="1234261"/>
    <lineage>
        <taxon>Eukaryota</taxon>
        <taxon>Metazoa</taxon>
        <taxon>Spiralia</taxon>
        <taxon>Gnathifera</taxon>
        <taxon>Rotifera</taxon>
        <taxon>Eurotatoria</taxon>
        <taxon>Bdelloidea</taxon>
        <taxon>Philodinida</taxon>
        <taxon>Philodinidae</taxon>
        <taxon>Didymodactylos</taxon>
    </lineage>
</organism>
<comment type="pathway">
    <text evidence="3">Lipid metabolism.</text>
</comment>
<evidence type="ECO:0000256" key="10">
    <source>
        <dbReference type="ARBA" id="ARBA00022824"/>
    </source>
</evidence>